<proteinExistence type="predicted"/>
<evidence type="ECO:0000313" key="2">
    <source>
        <dbReference type="EMBL" id="CAE8606166.1"/>
    </source>
</evidence>
<name>A0A813EY32_POLGL</name>
<dbReference type="EMBL" id="CAJNNV010018743">
    <property type="protein sequence ID" value="CAE8606166.1"/>
    <property type="molecule type" value="Genomic_DNA"/>
</dbReference>
<keyword evidence="3" id="KW-1185">Reference proteome</keyword>
<feature type="region of interest" description="Disordered" evidence="1">
    <location>
        <begin position="72"/>
        <end position="144"/>
    </location>
</feature>
<evidence type="ECO:0000313" key="3">
    <source>
        <dbReference type="Proteomes" id="UP000654075"/>
    </source>
</evidence>
<dbReference type="Proteomes" id="UP000654075">
    <property type="component" value="Unassembled WGS sequence"/>
</dbReference>
<organism evidence="2 3">
    <name type="scientific">Polarella glacialis</name>
    <name type="common">Dinoflagellate</name>
    <dbReference type="NCBI Taxonomy" id="89957"/>
    <lineage>
        <taxon>Eukaryota</taxon>
        <taxon>Sar</taxon>
        <taxon>Alveolata</taxon>
        <taxon>Dinophyceae</taxon>
        <taxon>Suessiales</taxon>
        <taxon>Suessiaceae</taxon>
        <taxon>Polarella</taxon>
    </lineage>
</organism>
<feature type="non-terminal residue" evidence="2">
    <location>
        <position position="1"/>
    </location>
</feature>
<reference evidence="2" key="1">
    <citation type="submission" date="2021-02" db="EMBL/GenBank/DDBJ databases">
        <authorList>
            <person name="Dougan E. K."/>
            <person name="Rhodes N."/>
            <person name="Thang M."/>
            <person name="Chan C."/>
        </authorList>
    </citation>
    <scope>NUCLEOTIDE SEQUENCE</scope>
</reference>
<evidence type="ECO:0000256" key="1">
    <source>
        <dbReference type="SAM" id="MobiDB-lite"/>
    </source>
</evidence>
<gene>
    <name evidence="2" type="ORF">PGLA1383_LOCUS24153</name>
</gene>
<comment type="caution">
    <text evidence="2">The sequence shown here is derived from an EMBL/GenBank/DDBJ whole genome shotgun (WGS) entry which is preliminary data.</text>
</comment>
<dbReference type="AlphaFoldDB" id="A0A813EY32"/>
<feature type="compositionally biased region" description="Low complexity" evidence="1">
    <location>
        <begin position="87"/>
        <end position="97"/>
    </location>
</feature>
<protein>
    <submittedName>
        <fullName evidence="2">Uncharacterized protein</fullName>
    </submittedName>
</protein>
<sequence length="192" mass="19167">VELDVRENLDAACSFEVRCTFGDSAAEAPTTTATTATTTTKATTATATTAATTTATTATTATSATARTTITAADPGSAQVQAQGAPSSTSSSNDNTTWGQLLSNIRGSSSSHNNTNNNTTNNSSSSSSSASGAPARGGRVFRERTAVKRVTFPLDGGLEQPPGAPLPQAVQTPARLTATDERGAAVLAAVAG</sequence>
<feature type="compositionally biased region" description="Low complexity" evidence="1">
    <location>
        <begin position="108"/>
        <end position="131"/>
    </location>
</feature>
<feature type="non-terminal residue" evidence="2">
    <location>
        <position position="192"/>
    </location>
</feature>
<accession>A0A813EY32</accession>
<feature type="compositionally biased region" description="Polar residues" evidence="1">
    <location>
        <begin position="98"/>
        <end position="107"/>
    </location>
</feature>